<dbReference type="GO" id="GO:0005816">
    <property type="term" value="C:spindle pole body"/>
    <property type="evidence" value="ECO:0007669"/>
    <property type="project" value="TreeGrafter"/>
</dbReference>
<keyword evidence="15" id="KW-1185">Reference proteome</keyword>
<evidence type="ECO:0000256" key="4">
    <source>
        <dbReference type="ARBA" id="ARBA00022448"/>
    </source>
</evidence>
<dbReference type="Proteomes" id="UP000095605">
    <property type="component" value="Unassembled WGS sequence"/>
</dbReference>
<keyword evidence="9" id="KW-0811">Translocation</keyword>
<comment type="caution">
    <text evidence="14">The sequence shown here is derived from an EMBL/GenBank/DDBJ whole genome shotgun (WGS) entry which is preliminary data.</text>
</comment>
<evidence type="ECO:0000256" key="6">
    <source>
        <dbReference type="ARBA" id="ARBA00022816"/>
    </source>
</evidence>
<evidence type="ECO:0000256" key="5">
    <source>
        <dbReference type="ARBA" id="ARBA00022692"/>
    </source>
</evidence>
<evidence type="ECO:0000256" key="3">
    <source>
        <dbReference type="ARBA" id="ARBA00005760"/>
    </source>
</evidence>
<proteinExistence type="inferred from homology"/>
<comment type="subcellular location">
    <subcellularLocation>
        <location evidence="1">Nucleus membrane</location>
        <topology evidence="1">Multi-pass membrane protein</topology>
    </subcellularLocation>
    <subcellularLocation>
        <location evidence="2">Nucleus</location>
        <location evidence="2">Nuclear pore complex</location>
    </subcellularLocation>
</comment>
<evidence type="ECO:0000256" key="2">
    <source>
        <dbReference type="ARBA" id="ARBA00004567"/>
    </source>
</evidence>
<evidence type="ECO:0000256" key="12">
    <source>
        <dbReference type="ARBA" id="ARBA00023242"/>
    </source>
</evidence>
<evidence type="ECO:0000256" key="10">
    <source>
        <dbReference type="ARBA" id="ARBA00023132"/>
    </source>
</evidence>
<evidence type="ECO:0000256" key="8">
    <source>
        <dbReference type="ARBA" id="ARBA00022989"/>
    </source>
</evidence>
<feature type="transmembrane region" description="Helical" evidence="13">
    <location>
        <begin position="134"/>
        <end position="154"/>
    </location>
</feature>
<keyword evidence="12" id="KW-0539">Nucleus</keyword>
<dbReference type="GO" id="GO:0070762">
    <property type="term" value="C:nuclear pore transmembrane ring"/>
    <property type="evidence" value="ECO:0007669"/>
    <property type="project" value="TreeGrafter"/>
</dbReference>
<organism evidence="14 15">
    <name type="scientific">Hanseniaspora opuntiae</name>
    <dbReference type="NCBI Taxonomy" id="211096"/>
    <lineage>
        <taxon>Eukaryota</taxon>
        <taxon>Fungi</taxon>
        <taxon>Dikarya</taxon>
        <taxon>Ascomycota</taxon>
        <taxon>Saccharomycotina</taxon>
        <taxon>Saccharomycetes</taxon>
        <taxon>Saccharomycodales</taxon>
        <taxon>Saccharomycodaceae</taxon>
        <taxon>Hanseniaspora</taxon>
    </lineage>
</organism>
<dbReference type="Pfam" id="PF09531">
    <property type="entry name" value="Ndc1_Nup"/>
    <property type="match status" value="1"/>
</dbReference>
<feature type="transmembrane region" description="Helical" evidence="13">
    <location>
        <begin position="175"/>
        <end position="197"/>
    </location>
</feature>
<evidence type="ECO:0000256" key="11">
    <source>
        <dbReference type="ARBA" id="ARBA00023136"/>
    </source>
</evidence>
<dbReference type="EMBL" id="LPNL01000007">
    <property type="protein sequence ID" value="OEJ83420.1"/>
    <property type="molecule type" value="Genomic_DNA"/>
</dbReference>
<keyword evidence="10" id="KW-0906">Nuclear pore complex</keyword>
<dbReference type="GO" id="GO:0070631">
    <property type="term" value="P:spindle pole body localization"/>
    <property type="evidence" value="ECO:0007669"/>
    <property type="project" value="TreeGrafter"/>
</dbReference>
<dbReference type="AlphaFoldDB" id="A0A1E5R941"/>
<dbReference type="PANTHER" id="PTHR13269:SF6">
    <property type="entry name" value="NUCLEOPORIN NDC1"/>
    <property type="match status" value="1"/>
</dbReference>
<gene>
    <name evidence="14" type="ORF">AWRI3578_g3168</name>
</gene>
<evidence type="ECO:0000256" key="13">
    <source>
        <dbReference type="SAM" id="Phobius"/>
    </source>
</evidence>
<feature type="transmembrane region" description="Helical" evidence="13">
    <location>
        <begin position="209"/>
        <end position="230"/>
    </location>
</feature>
<sequence>MGSNNYGHYDYQFDDLFIDQNDKNYSHRNFEKDHFLNFIKNNPTLKNISDSKILKQIKTHAFDQNDDEHEHSLGNRYSYDFIFSNICRTRFKYLVTRFLITFSVFITILDYLFYKTFGFDNKLEGENKIFILKLSKVVLKLMLVYSSCLLISLMRKSNIHVSFKRNKSIVKRCKLFLEYEIVYFISFLLLTFSTNTLNSLYSNFENKHIAVIVIFSIITVYNANCFYYNVDRLTFGQGSEFYQNPQLYIKNKSTQKIKTSLKVAVYSILALTLTYVLTIKIGFHVFYEILIDGVLMNVLRLLSLKKSKKDEYLDKFFKENGLFETNYSPEDLNYLYSRRFDHQNYHITAGSNKSEFSNLSFLSIKQLFKILLVNCLLFAIWEFVHLAFNAYLSLGPLHKGKLISLLSLRPIETLVDGLRSRNSFTKLTAFQELSMRSQMEIKDNLVENFYRNPIYNNKSNWSNILKESLKVIKNTNNKVYEYNMKLNFKKDNEAYMSKVMELEKKKKLDELIRLQEREHLFGSNLSPIDDIDLVQMTSEYNKKKDNILRQKTSNNQYNDVNIHSEQPVENMEYLEGNFVFKYIYPRVKGFFTEKVNKFLFPDVKKPVTTLNPDLNIRYDSKINRVLRIIMNNLKKIINRRELDYVYSYFTSSVLEKDSQEICPLPSVYAEAVFALCSLLTHSVDETPKSFVVSSINDILKTYQISAVILGEYCELVEEEKGSKKFKTSIEVLYDIVLAAFVEVIRKYQPLLKDIDLDEEVKDMIKFAMD</sequence>
<dbReference type="GO" id="GO:0051028">
    <property type="term" value="P:mRNA transport"/>
    <property type="evidence" value="ECO:0007669"/>
    <property type="project" value="UniProtKB-KW"/>
</dbReference>
<dbReference type="GO" id="GO:0006999">
    <property type="term" value="P:nuclear pore organization"/>
    <property type="evidence" value="ECO:0007669"/>
    <property type="project" value="TreeGrafter"/>
</dbReference>
<keyword evidence="8 13" id="KW-1133">Transmembrane helix</keyword>
<evidence type="ECO:0000313" key="14">
    <source>
        <dbReference type="EMBL" id="OEJ83420.1"/>
    </source>
</evidence>
<evidence type="ECO:0000256" key="7">
    <source>
        <dbReference type="ARBA" id="ARBA00022927"/>
    </source>
</evidence>
<accession>A0A1E5R941</accession>
<evidence type="ECO:0000256" key="9">
    <source>
        <dbReference type="ARBA" id="ARBA00023010"/>
    </source>
</evidence>
<name>A0A1E5R941_9ASCO</name>
<dbReference type="InterPro" id="IPR019049">
    <property type="entry name" value="Nucleoporin_prot_Ndc1/Nup"/>
</dbReference>
<reference evidence="15" key="1">
    <citation type="journal article" date="2016" name="Genome Announc.">
        <title>Genome sequences of three species of Hanseniaspora isolated from spontaneous wine fermentations.</title>
        <authorList>
            <person name="Sternes P.R."/>
            <person name="Lee D."/>
            <person name="Kutyna D.R."/>
            <person name="Borneman A.R."/>
        </authorList>
    </citation>
    <scope>NUCLEOTIDE SEQUENCE [LARGE SCALE GENOMIC DNA]</scope>
    <source>
        <strain evidence="15">AWRI3578</strain>
    </source>
</reference>
<keyword evidence="7" id="KW-0653">Protein transport</keyword>
<dbReference type="GO" id="GO:0106166">
    <property type="term" value="F:spindle pole body-nuclear membrane anchor activity"/>
    <property type="evidence" value="ECO:0007669"/>
    <property type="project" value="TreeGrafter"/>
</dbReference>
<keyword evidence="11 13" id="KW-0472">Membrane</keyword>
<feature type="transmembrane region" description="Helical" evidence="13">
    <location>
        <begin position="94"/>
        <end position="114"/>
    </location>
</feature>
<evidence type="ECO:0000256" key="1">
    <source>
        <dbReference type="ARBA" id="ARBA00004232"/>
    </source>
</evidence>
<keyword evidence="6" id="KW-0509">mRNA transport</keyword>
<protein>
    <submittedName>
        <fullName evidence="14">Nucleoporin NDC1</fullName>
    </submittedName>
</protein>
<dbReference type="GO" id="GO:0031965">
    <property type="term" value="C:nuclear membrane"/>
    <property type="evidence" value="ECO:0007669"/>
    <property type="project" value="UniProtKB-SubCell"/>
</dbReference>
<dbReference type="GO" id="GO:0015031">
    <property type="term" value="P:protein transport"/>
    <property type="evidence" value="ECO:0007669"/>
    <property type="project" value="UniProtKB-KW"/>
</dbReference>
<comment type="similarity">
    <text evidence="3">Belongs to the NDC1 family.</text>
</comment>
<dbReference type="PANTHER" id="PTHR13269">
    <property type="entry name" value="NUCLEOPORIN NDC1"/>
    <property type="match status" value="1"/>
</dbReference>
<keyword evidence="5 13" id="KW-0812">Transmembrane</keyword>
<evidence type="ECO:0000313" key="15">
    <source>
        <dbReference type="Proteomes" id="UP000095605"/>
    </source>
</evidence>
<dbReference type="OrthoDB" id="67850at2759"/>
<keyword evidence="4" id="KW-0813">Transport</keyword>
<feature type="transmembrane region" description="Helical" evidence="13">
    <location>
        <begin position="260"/>
        <end position="279"/>
    </location>
</feature>